<organism evidence="4 5">
    <name type="scientific">Paenibacillus gallinarum</name>
    <dbReference type="NCBI Taxonomy" id="2762232"/>
    <lineage>
        <taxon>Bacteria</taxon>
        <taxon>Bacillati</taxon>
        <taxon>Bacillota</taxon>
        <taxon>Bacilli</taxon>
        <taxon>Bacillales</taxon>
        <taxon>Paenibacillaceae</taxon>
        <taxon>Paenibacillus</taxon>
    </lineage>
</organism>
<keyword evidence="2" id="KW-0784">Thiamine biosynthesis</keyword>
<evidence type="ECO:0000256" key="1">
    <source>
        <dbReference type="ARBA" id="ARBA00004948"/>
    </source>
</evidence>
<dbReference type="PANTHER" id="PTHR20857:SF22">
    <property type="entry name" value="THIAZOLE TAUTOMERASE"/>
    <property type="match status" value="1"/>
</dbReference>
<gene>
    <name evidence="4" type="ORF">H9647_08925</name>
</gene>
<dbReference type="Proteomes" id="UP000608071">
    <property type="component" value="Unassembled WGS sequence"/>
</dbReference>
<comment type="caution">
    <text evidence="4">The sequence shown here is derived from an EMBL/GenBank/DDBJ whole genome shotgun (WGS) entry which is preliminary data.</text>
</comment>
<evidence type="ECO:0000313" key="4">
    <source>
        <dbReference type="EMBL" id="MBD7968186.1"/>
    </source>
</evidence>
<evidence type="ECO:0000256" key="2">
    <source>
        <dbReference type="ARBA" id="ARBA00022977"/>
    </source>
</evidence>
<dbReference type="InterPro" id="IPR022998">
    <property type="entry name" value="ThiamineP_synth_TenI"/>
</dbReference>
<evidence type="ECO:0000313" key="5">
    <source>
        <dbReference type="Proteomes" id="UP000608071"/>
    </source>
</evidence>
<keyword evidence="5" id="KW-1185">Reference proteome</keyword>
<feature type="domain" description="Thiamine phosphate synthase/TenI" evidence="3">
    <location>
        <begin position="69"/>
        <end position="232"/>
    </location>
</feature>
<dbReference type="EMBL" id="JACSQL010000002">
    <property type="protein sequence ID" value="MBD7968186.1"/>
    <property type="molecule type" value="Genomic_DNA"/>
</dbReference>
<dbReference type="Gene3D" id="3.20.20.70">
    <property type="entry name" value="Aldolase class I"/>
    <property type="match status" value="1"/>
</dbReference>
<proteinExistence type="predicted"/>
<dbReference type="SUPFAM" id="SSF51391">
    <property type="entry name" value="Thiamin phosphate synthase"/>
    <property type="match status" value="1"/>
</dbReference>
<dbReference type="InterPro" id="IPR013785">
    <property type="entry name" value="Aldolase_TIM"/>
</dbReference>
<protein>
    <submittedName>
        <fullName evidence="4">DUF561 domain-containing protein</fullName>
    </submittedName>
</protein>
<dbReference type="PANTHER" id="PTHR20857">
    <property type="entry name" value="THIAMINE-PHOSPHATE PYROPHOSPHORYLASE"/>
    <property type="match status" value="1"/>
</dbReference>
<comment type="pathway">
    <text evidence="1">Cofactor biosynthesis; thiamine diphosphate biosynthesis.</text>
</comment>
<dbReference type="Pfam" id="PF02581">
    <property type="entry name" value="TMP-TENI"/>
    <property type="match status" value="1"/>
</dbReference>
<accession>A0ABR8SXF4</accession>
<evidence type="ECO:0000259" key="3">
    <source>
        <dbReference type="Pfam" id="PF02581"/>
    </source>
</evidence>
<dbReference type="RefSeq" id="WP_191799374.1">
    <property type="nucleotide sequence ID" value="NZ_JACSQL010000002.1"/>
</dbReference>
<sequence>MRSIQMSYQLGQIHTNCKLLDESVRYGLTVEFGRGICLPRKSIEFHVISSPQMNQDLEPSRFAEIWPYITSLHLRKKESAYEEMEKIIHRLLELKIPMNKLTLNRHKELALAYKTGALHVGVQEISLALKTTLYKKEDGAAVSTERPIRLGVSVHSLEEAKIAEQEGVDYIFHGHMYPSHSKPGMPPKTLSSLQEICEVINLPVIAIGGITPSRVEELMWAGASGIAVISGVLHSEDPLEAVHRYRKELDKYGDIK</sequence>
<dbReference type="InterPro" id="IPR036206">
    <property type="entry name" value="ThiamineP_synth_sf"/>
</dbReference>
<name>A0ABR8SXF4_9BACL</name>
<dbReference type="CDD" id="cd00564">
    <property type="entry name" value="TMP_TenI"/>
    <property type="match status" value="1"/>
</dbReference>
<reference evidence="4 5" key="1">
    <citation type="submission" date="2020-08" db="EMBL/GenBank/DDBJ databases">
        <title>A Genomic Blueprint of the Chicken Gut Microbiome.</title>
        <authorList>
            <person name="Gilroy R."/>
            <person name="Ravi A."/>
            <person name="Getino M."/>
            <person name="Pursley I."/>
            <person name="Horton D.L."/>
            <person name="Alikhan N.-F."/>
            <person name="Baker D."/>
            <person name="Gharbi K."/>
            <person name="Hall N."/>
            <person name="Watson M."/>
            <person name="Adriaenssens E.M."/>
            <person name="Foster-Nyarko E."/>
            <person name="Jarju S."/>
            <person name="Secka A."/>
            <person name="Antonio M."/>
            <person name="Oren A."/>
            <person name="Chaudhuri R."/>
            <person name="La Ragione R.M."/>
            <person name="Hildebrand F."/>
            <person name="Pallen M.J."/>
        </authorList>
    </citation>
    <scope>NUCLEOTIDE SEQUENCE [LARGE SCALE GENOMIC DNA]</scope>
    <source>
        <strain evidence="4 5">Sa2BVA9</strain>
    </source>
</reference>